<accession>A0A3P6E1R6</accession>
<dbReference type="EMBL" id="LR031875">
    <property type="protein sequence ID" value="VDD34090.1"/>
    <property type="molecule type" value="Genomic_DNA"/>
</dbReference>
<name>A0A3P6E1R6_BRAOL</name>
<sequence>MFIVFRQEETTEGTYMCYTEDIGDLCIFLSRRHPLTVESSIYFMTFEDSGVATRTGHEFEPPIDAHVQPHWTPSF</sequence>
<reference evidence="1" key="1">
    <citation type="submission" date="2018-11" db="EMBL/GenBank/DDBJ databases">
        <authorList>
            <consortium name="Genoscope - CEA"/>
            <person name="William W."/>
        </authorList>
    </citation>
    <scope>NUCLEOTIDE SEQUENCE</scope>
</reference>
<protein>
    <recommendedName>
        <fullName evidence="2">DUF295 domain-containing protein</fullName>
    </recommendedName>
</protein>
<proteinExistence type="predicted"/>
<evidence type="ECO:0008006" key="2">
    <source>
        <dbReference type="Google" id="ProtNLM"/>
    </source>
</evidence>
<evidence type="ECO:0000313" key="1">
    <source>
        <dbReference type="EMBL" id="VDD34090.1"/>
    </source>
</evidence>
<gene>
    <name evidence="1" type="ORF">BOLC9T59413H</name>
</gene>
<dbReference type="AlphaFoldDB" id="A0A3P6E1R6"/>
<organism evidence="1">
    <name type="scientific">Brassica oleracea</name>
    <name type="common">Wild cabbage</name>
    <dbReference type="NCBI Taxonomy" id="3712"/>
    <lineage>
        <taxon>Eukaryota</taxon>
        <taxon>Viridiplantae</taxon>
        <taxon>Streptophyta</taxon>
        <taxon>Embryophyta</taxon>
        <taxon>Tracheophyta</taxon>
        <taxon>Spermatophyta</taxon>
        <taxon>Magnoliopsida</taxon>
        <taxon>eudicotyledons</taxon>
        <taxon>Gunneridae</taxon>
        <taxon>Pentapetalae</taxon>
        <taxon>rosids</taxon>
        <taxon>malvids</taxon>
        <taxon>Brassicales</taxon>
        <taxon>Brassicaceae</taxon>
        <taxon>Brassiceae</taxon>
        <taxon>Brassica</taxon>
    </lineage>
</organism>